<reference evidence="7 8" key="1">
    <citation type="journal article" date="2016" name="Front. Microbiol.">
        <title>Genomic Resource of Rice Seed Associated Bacteria.</title>
        <authorList>
            <person name="Midha S."/>
            <person name="Bansal K."/>
            <person name="Sharma S."/>
            <person name="Kumar N."/>
            <person name="Patil P.P."/>
            <person name="Chaudhry V."/>
            <person name="Patil P.B."/>
        </authorList>
    </citation>
    <scope>NUCLEOTIDE SEQUENCE [LARGE SCALE GENOMIC DNA]</scope>
    <source>
        <strain evidence="7 8">NS354</strain>
    </source>
</reference>
<evidence type="ECO:0000256" key="3">
    <source>
        <dbReference type="ARBA" id="ARBA00022833"/>
    </source>
</evidence>
<accession>A0A147EH37</accession>
<comment type="similarity">
    <text evidence="5">Belongs to the zinc-containing alcohol dehydrogenase family.</text>
</comment>
<dbReference type="PROSITE" id="PS00059">
    <property type="entry name" value="ADH_ZINC"/>
    <property type="match status" value="1"/>
</dbReference>
<evidence type="ECO:0000256" key="1">
    <source>
        <dbReference type="ARBA" id="ARBA00001947"/>
    </source>
</evidence>
<keyword evidence="3 5" id="KW-0862">Zinc</keyword>
<evidence type="ECO:0000256" key="5">
    <source>
        <dbReference type="RuleBase" id="RU361277"/>
    </source>
</evidence>
<keyword evidence="8" id="KW-1185">Reference proteome</keyword>
<dbReference type="Pfam" id="PF08240">
    <property type="entry name" value="ADH_N"/>
    <property type="match status" value="1"/>
</dbReference>
<dbReference type="EMBL" id="LDRK01000081">
    <property type="protein sequence ID" value="KTR83688.1"/>
    <property type="molecule type" value="Genomic_DNA"/>
</dbReference>
<dbReference type="SUPFAM" id="SSF51735">
    <property type="entry name" value="NAD(P)-binding Rossmann-fold domains"/>
    <property type="match status" value="1"/>
</dbReference>
<gene>
    <name evidence="7" type="ORF">NS354_10350</name>
</gene>
<dbReference type="InterPro" id="IPR020843">
    <property type="entry name" value="ER"/>
</dbReference>
<evidence type="ECO:0000259" key="6">
    <source>
        <dbReference type="SMART" id="SM00829"/>
    </source>
</evidence>
<sequence>MSDVQNAVRRIVVNAADDIRVEQVPAPVAGANEVLVRSTVVGICGSDVHAAHGRHPFMSLPFWPGHEVIGVVEAAGDGAPAELVGRRVVVEPNLACGECTPCRRGRYNICATLDVFGCQTPGGMTDRFTIAADRVIPLPDDLSDREAALIEPLATPVHAVRRAGDLTGARVVVLGAGPIGLFVTIAALHAGAEAVVVADLLESKRARAERLGATGSFDSSAPDAAEAALRELGGKADVVFDCVSRESTVRLAIELLEKGGTVMTVGVPAGPTTVDLELIQDREISLLGNLMYVRTDVEVAIGLLRERRLPLDELITGVFSLDEAQQAFDASNDPEQVKVLVEIAG</sequence>
<dbReference type="PATRIC" id="fig|1079994.3.peg.2376"/>
<evidence type="ECO:0000256" key="2">
    <source>
        <dbReference type="ARBA" id="ARBA00022723"/>
    </source>
</evidence>
<dbReference type="Gene3D" id="3.40.50.720">
    <property type="entry name" value="NAD(P)-binding Rossmann-like Domain"/>
    <property type="match status" value="1"/>
</dbReference>
<dbReference type="RefSeq" id="WP_058594415.1">
    <property type="nucleotide sequence ID" value="NZ_LDRK01000081.1"/>
</dbReference>
<protein>
    <submittedName>
        <fullName evidence="7">Alcohol dehydrogenase</fullName>
    </submittedName>
</protein>
<dbReference type="InterPro" id="IPR002328">
    <property type="entry name" value="ADH_Zn_CS"/>
</dbReference>
<name>A0A147EH37_9MICO</name>
<dbReference type="PANTHER" id="PTHR43401">
    <property type="entry name" value="L-THREONINE 3-DEHYDROGENASE"/>
    <property type="match status" value="1"/>
</dbReference>
<dbReference type="GO" id="GO:0016491">
    <property type="term" value="F:oxidoreductase activity"/>
    <property type="evidence" value="ECO:0007669"/>
    <property type="project" value="UniProtKB-KW"/>
</dbReference>
<keyword evidence="4" id="KW-0560">Oxidoreductase</keyword>
<dbReference type="Gene3D" id="3.90.180.10">
    <property type="entry name" value="Medium-chain alcohol dehydrogenases, catalytic domain"/>
    <property type="match status" value="1"/>
</dbReference>
<dbReference type="InterPro" id="IPR050129">
    <property type="entry name" value="Zn_alcohol_dh"/>
</dbReference>
<feature type="domain" description="Enoyl reductase (ER)" evidence="6">
    <location>
        <begin position="14"/>
        <end position="311"/>
    </location>
</feature>
<dbReference type="InterPro" id="IPR011032">
    <property type="entry name" value="GroES-like_sf"/>
</dbReference>
<proteinExistence type="inferred from homology"/>
<comment type="caution">
    <text evidence="7">The sequence shown here is derived from an EMBL/GenBank/DDBJ whole genome shotgun (WGS) entry which is preliminary data.</text>
</comment>
<dbReference type="SMART" id="SM00829">
    <property type="entry name" value="PKS_ER"/>
    <property type="match status" value="1"/>
</dbReference>
<organism evidence="7 8">
    <name type="scientific">Leucobacter chromiiresistens</name>
    <dbReference type="NCBI Taxonomy" id="1079994"/>
    <lineage>
        <taxon>Bacteria</taxon>
        <taxon>Bacillati</taxon>
        <taxon>Actinomycetota</taxon>
        <taxon>Actinomycetes</taxon>
        <taxon>Micrococcales</taxon>
        <taxon>Microbacteriaceae</taxon>
        <taxon>Leucobacter</taxon>
    </lineage>
</organism>
<evidence type="ECO:0000313" key="8">
    <source>
        <dbReference type="Proteomes" id="UP000070810"/>
    </source>
</evidence>
<dbReference type="AlphaFoldDB" id="A0A147EH37"/>
<dbReference type="PANTHER" id="PTHR43401:SF2">
    <property type="entry name" value="L-THREONINE 3-DEHYDROGENASE"/>
    <property type="match status" value="1"/>
</dbReference>
<evidence type="ECO:0000313" key="7">
    <source>
        <dbReference type="EMBL" id="KTR83688.1"/>
    </source>
</evidence>
<keyword evidence="2 5" id="KW-0479">Metal-binding</keyword>
<dbReference type="GO" id="GO:0008270">
    <property type="term" value="F:zinc ion binding"/>
    <property type="evidence" value="ECO:0007669"/>
    <property type="project" value="InterPro"/>
</dbReference>
<dbReference type="InterPro" id="IPR013154">
    <property type="entry name" value="ADH-like_N"/>
</dbReference>
<dbReference type="Pfam" id="PF00107">
    <property type="entry name" value="ADH_zinc_N"/>
    <property type="match status" value="1"/>
</dbReference>
<dbReference type="InterPro" id="IPR013149">
    <property type="entry name" value="ADH-like_C"/>
</dbReference>
<dbReference type="OrthoDB" id="9797931at2"/>
<dbReference type="Proteomes" id="UP000070810">
    <property type="component" value="Unassembled WGS sequence"/>
</dbReference>
<dbReference type="SUPFAM" id="SSF50129">
    <property type="entry name" value="GroES-like"/>
    <property type="match status" value="1"/>
</dbReference>
<evidence type="ECO:0000256" key="4">
    <source>
        <dbReference type="ARBA" id="ARBA00023002"/>
    </source>
</evidence>
<dbReference type="InterPro" id="IPR036291">
    <property type="entry name" value="NAD(P)-bd_dom_sf"/>
</dbReference>
<comment type="cofactor">
    <cofactor evidence="1 5">
        <name>Zn(2+)</name>
        <dbReference type="ChEBI" id="CHEBI:29105"/>
    </cofactor>
</comment>